<dbReference type="PRINTS" id="PR01590">
    <property type="entry name" value="HTHFIS"/>
</dbReference>
<keyword evidence="5" id="KW-0804">Transcription</keyword>
<comment type="caution">
    <text evidence="8">The sequence shown here is derived from an EMBL/GenBank/DDBJ whole genome shotgun (WGS) entry which is preliminary data.</text>
</comment>
<dbReference type="PANTHER" id="PTHR48111">
    <property type="entry name" value="REGULATOR OF RPOS"/>
    <property type="match status" value="1"/>
</dbReference>
<dbReference type="Proteomes" id="UP000027341">
    <property type="component" value="Unassembled WGS sequence"/>
</dbReference>
<proteinExistence type="predicted"/>
<evidence type="ECO:0000256" key="5">
    <source>
        <dbReference type="ARBA" id="ARBA00023163"/>
    </source>
</evidence>
<dbReference type="GO" id="GO:0005829">
    <property type="term" value="C:cytosol"/>
    <property type="evidence" value="ECO:0007669"/>
    <property type="project" value="TreeGrafter"/>
</dbReference>
<dbReference type="GO" id="GO:0032993">
    <property type="term" value="C:protein-DNA complex"/>
    <property type="evidence" value="ECO:0007669"/>
    <property type="project" value="TreeGrafter"/>
</dbReference>
<dbReference type="RefSeq" id="WP_029908709.1">
    <property type="nucleotide sequence ID" value="NZ_AP020335.1"/>
</dbReference>
<evidence type="ECO:0000256" key="1">
    <source>
        <dbReference type="ARBA" id="ARBA00022553"/>
    </source>
</evidence>
<protein>
    <recommendedName>
        <fullName evidence="7">Response regulatory domain-containing protein</fullName>
    </recommendedName>
</protein>
<feature type="modified residue" description="4-aspartylphosphate" evidence="6">
    <location>
        <position position="57"/>
    </location>
</feature>
<dbReference type="SUPFAM" id="SSF52172">
    <property type="entry name" value="CheY-like"/>
    <property type="match status" value="1"/>
</dbReference>
<feature type="domain" description="Response regulatory" evidence="7">
    <location>
        <begin position="8"/>
        <end position="122"/>
    </location>
</feature>
<dbReference type="GO" id="GO:0000976">
    <property type="term" value="F:transcription cis-regulatory region binding"/>
    <property type="evidence" value="ECO:0007669"/>
    <property type="project" value="TreeGrafter"/>
</dbReference>
<dbReference type="GO" id="GO:0006355">
    <property type="term" value="P:regulation of DNA-templated transcription"/>
    <property type="evidence" value="ECO:0007669"/>
    <property type="project" value="TreeGrafter"/>
</dbReference>
<dbReference type="GO" id="GO:0000156">
    <property type="term" value="F:phosphorelay response regulator activity"/>
    <property type="evidence" value="ECO:0007669"/>
    <property type="project" value="TreeGrafter"/>
</dbReference>
<dbReference type="FunFam" id="1.10.10.60:FF:000036">
    <property type="entry name" value="Two-component system response regulator"/>
    <property type="match status" value="1"/>
</dbReference>
<dbReference type="InterPro" id="IPR009057">
    <property type="entry name" value="Homeodomain-like_sf"/>
</dbReference>
<accession>A0A066ZNB9</accession>
<keyword evidence="4" id="KW-0238">DNA-binding</keyword>
<dbReference type="STRING" id="28885.EI16_01510"/>
<sequence>MSEMVTSPILIVDDDETFLRVLQQALKHADVPAVSARTPDDALAVIREQTFDYAVLDLNIDGHSGLNLMKELLQLQPDCQVLILTGYASVASAVEAMRLGAMDYLCKPASVSDIIKALKLEASEETVLEQNDIENEPSEDFQPMSVKRLEWEHIQKVLVEHDGNVSATAQALNMHRRTLQRKLQKRPVEK</sequence>
<dbReference type="PANTHER" id="PTHR48111:SF1">
    <property type="entry name" value="TWO-COMPONENT RESPONSE REGULATOR ORR33"/>
    <property type="match status" value="1"/>
</dbReference>
<dbReference type="Gene3D" id="1.10.10.60">
    <property type="entry name" value="Homeodomain-like"/>
    <property type="match status" value="1"/>
</dbReference>
<dbReference type="SMART" id="SM00448">
    <property type="entry name" value="REC"/>
    <property type="match status" value="1"/>
</dbReference>
<keyword evidence="1 6" id="KW-0597">Phosphoprotein</keyword>
<evidence type="ECO:0000259" key="7">
    <source>
        <dbReference type="PROSITE" id="PS50110"/>
    </source>
</evidence>
<dbReference type="Gene3D" id="3.40.50.2300">
    <property type="match status" value="1"/>
</dbReference>
<name>A0A066ZNB9_HYDMR</name>
<dbReference type="AlphaFoldDB" id="A0A066ZNB9"/>
<dbReference type="PROSITE" id="PS50110">
    <property type="entry name" value="RESPONSE_REGULATORY"/>
    <property type="match status" value="1"/>
</dbReference>
<dbReference type="Pfam" id="PF00072">
    <property type="entry name" value="Response_reg"/>
    <property type="match status" value="1"/>
</dbReference>
<keyword evidence="2" id="KW-0902">Two-component regulatory system</keyword>
<dbReference type="InterPro" id="IPR039420">
    <property type="entry name" value="WalR-like"/>
</dbReference>
<dbReference type="EMBL" id="JMIU01000001">
    <property type="protein sequence ID" value="KDN95017.1"/>
    <property type="molecule type" value="Genomic_DNA"/>
</dbReference>
<dbReference type="CDD" id="cd17563">
    <property type="entry name" value="REC_RegA-like"/>
    <property type="match status" value="1"/>
</dbReference>
<evidence type="ECO:0000313" key="8">
    <source>
        <dbReference type="EMBL" id="KDN95017.1"/>
    </source>
</evidence>
<keyword evidence="3" id="KW-0805">Transcription regulation</keyword>
<dbReference type="InterPro" id="IPR001789">
    <property type="entry name" value="Sig_transdc_resp-reg_receiver"/>
</dbReference>
<evidence type="ECO:0000256" key="3">
    <source>
        <dbReference type="ARBA" id="ARBA00023015"/>
    </source>
</evidence>
<dbReference type="SUPFAM" id="SSF46689">
    <property type="entry name" value="Homeodomain-like"/>
    <property type="match status" value="1"/>
</dbReference>
<evidence type="ECO:0000313" key="9">
    <source>
        <dbReference type="Proteomes" id="UP000027341"/>
    </source>
</evidence>
<organism evidence="8 9">
    <name type="scientific">Hydrogenovibrio marinus</name>
    <dbReference type="NCBI Taxonomy" id="28885"/>
    <lineage>
        <taxon>Bacteria</taxon>
        <taxon>Pseudomonadati</taxon>
        <taxon>Pseudomonadota</taxon>
        <taxon>Gammaproteobacteria</taxon>
        <taxon>Thiotrichales</taxon>
        <taxon>Piscirickettsiaceae</taxon>
        <taxon>Hydrogenovibrio</taxon>
    </lineage>
</organism>
<dbReference type="InterPro" id="IPR002197">
    <property type="entry name" value="HTH_Fis"/>
</dbReference>
<dbReference type="Pfam" id="PF02954">
    <property type="entry name" value="HTH_8"/>
    <property type="match status" value="1"/>
</dbReference>
<reference evidence="8 9" key="1">
    <citation type="submission" date="2014-04" db="EMBL/GenBank/DDBJ databases">
        <title>Draft genome sequence of Hydrogenovibrio marinus MH-110, a model organism for aerobic H2 metabolism.</title>
        <authorList>
            <person name="Cha H.J."/>
            <person name="Jo B.H."/>
            <person name="Hwang B.H."/>
        </authorList>
    </citation>
    <scope>NUCLEOTIDE SEQUENCE [LARGE SCALE GENOMIC DNA]</scope>
    <source>
        <strain evidence="8 9">MH-110</strain>
    </source>
</reference>
<evidence type="ECO:0000256" key="4">
    <source>
        <dbReference type="ARBA" id="ARBA00023125"/>
    </source>
</evidence>
<evidence type="ECO:0000256" key="2">
    <source>
        <dbReference type="ARBA" id="ARBA00023012"/>
    </source>
</evidence>
<gene>
    <name evidence="8" type="ORF">EI16_01510</name>
</gene>
<evidence type="ECO:0000256" key="6">
    <source>
        <dbReference type="PROSITE-ProRule" id="PRU00169"/>
    </source>
</evidence>
<dbReference type="InterPro" id="IPR011006">
    <property type="entry name" value="CheY-like_superfamily"/>
</dbReference>
<keyword evidence="9" id="KW-1185">Reference proteome</keyword>